<dbReference type="AlphaFoldDB" id="A0A7J8A7M3"/>
<accession>A0A7J8A7M3</accession>
<evidence type="ECO:0000313" key="1">
    <source>
        <dbReference type="EMBL" id="KAF6382434.1"/>
    </source>
</evidence>
<proteinExistence type="predicted"/>
<protein>
    <submittedName>
        <fullName evidence="1">Uncharacterized protein</fullName>
    </submittedName>
</protein>
<name>A0A7J8A7M3_PIPKU</name>
<evidence type="ECO:0000313" key="2">
    <source>
        <dbReference type="Proteomes" id="UP000558488"/>
    </source>
</evidence>
<sequence>MYTRGPVHKKLCTGVRWGSSAWLALSHRPGALRGCPTDSSVPLPRGSRLKPQSVLPLQEATRMIRGRCCPHHLAAAATVCCQPSSALSAVKASIPPRPSQLLQICPEDIWSVLSDITLLLV</sequence>
<gene>
    <name evidence="1" type="ORF">mPipKuh1_008814</name>
</gene>
<dbReference type="EMBL" id="JACAGB010000002">
    <property type="protein sequence ID" value="KAF6382434.1"/>
    <property type="molecule type" value="Genomic_DNA"/>
</dbReference>
<organism evidence="1 2">
    <name type="scientific">Pipistrellus kuhlii</name>
    <name type="common">Kuhl's pipistrelle</name>
    <dbReference type="NCBI Taxonomy" id="59472"/>
    <lineage>
        <taxon>Eukaryota</taxon>
        <taxon>Metazoa</taxon>
        <taxon>Chordata</taxon>
        <taxon>Craniata</taxon>
        <taxon>Vertebrata</taxon>
        <taxon>Euteleostomi</taxon>
        <taxon>Mammalia</taxon>
        <taxon>Eutheria</taxon>
        <taxon>Laurasiatheria</taxon>
        <taxon>Chiroptera</taxon>
        <taxon>Yangochiroptera</taxon>
        <taxon>Vespertilionidae</taxon>
        <taxon>Pipistrellus</taxon>
    </lineage>
</organism>
<reference evidence="1 2" key="1">
    <citation type="journal article" date="2020" name="Nature">
        <title>Six reference-quality genomes reveal evolution of bat adaptations.</title>
        <authorList>
            <person name="Jebb D."/>
            <person name="Huang Z."/>
            <person name="Pippel M."/>
            <person name="Hughes G.M."/>
            <person name="Lavrichenko K."/>
            <person name="Devanna P."/>
            <person name="Winkler S."/>
            <person name="Jermiin L.S."/>
            <person name="Skirmuntt E.C."/>
            <person name="Katzourakis A."/>
            <person name="Burkitt-Gray L."/>
            <person name="Ray D.A."/>
            <person name="Sullivan K.A.M."/>
            <person name="Roscito J.G."/>
            <person name="Kirilenko B.M."/>
            <person name="Davalos L.M."/>
            <person name="Corthals A.P."/>
            <person name="Power M.L."/>
            <person name="Jones G."/>
            <person name="Ransome R.D."/>
            <person name="Dechmann D.K.N."/>
            <person name="Locatelli A.G."/>
            <person name="Puechmaille S.J."/>
            <person name="Fedrigo O."/>
            <person name="Jarvis E.D."/>
            <person name="Hiller M."/>
            <person name="Vernes S.C."/>
            <person name="Myers E.W."/>
            <person name="Teeling E.C."/>
        </authorList>
    </citation>
    <scope>NUCLEOTIDE SEQUENCE [LARGE SCALE GENOMIC DNA]</scope>
    <source>
        <strain evidence="1">MPipKuh1</strain>
        <tissue evidence="1">Flight muscle</tissue>
    </source>
</reference>
<dbReference type="Proteomes" id="UP000558488">
    <property type="component" value="Unassembled WGS sequence"/>
</dbReference>
<comment type="caution">
    <text evidence="1">The sequence shown here is derived from an EMBL/GenBank/DDBJ whole genome shotgun (WGS) entry which is preliminary data.</text>
</comment>
<keyword evidence="2" id="KW-1185">Reference proteome</keyword>